<feature type="domain" description="3-dehydroquinate synthase C-terminal" evidence="9">
    <location>
        <begin position="191"/>
        <end position="325"/>
    </location>
</feature>
<dbReference type="InterPro" id="IPR056179">
    <property type="entry name" value="DHQS_C"/>
</dbReference>
<dbReference type="GO" id="GO:0003856">
    <property type="term" value="F:3-dehydroquinate synthase activity"/>
    <property type="evidence" value="ECO:0007669"/>
    <property type="project" value="TreeGrafter"/>
</dbReference>
<evidence type="ECO:0000259" key="8">
    <source>
        <dbReference type="Pfam" id="PF01761"/>
    </source>
</evidence>
<dbReference type="RefSeq" id="WP_008438647.1">
    <property type="nucleotide sequence ID" value="NZ_LVJS01000006.1"/>
</dbReference>
<dbReference type="PANTHER" id="PTHR43622">
    <property type="entry name" value="3-DEHYDROQUINATE SYNTHASE"/>
    <property type="match status" value="1"/>
</dbReference>
<evidence type="ECO:0000256" key="7">
    <source>
        <dbReference type="ARBA" id="ARBA00023285"/>
    </source>
</evidence>
<dbReference type="eggNOG" id="COG0337">
    <property type="taxonomic scope" value="Bacteria"/>
</dbReference>
<comment type="cofactor">
    <cofactor evidence="1">
        <name>NAD(+)</name>
        <dbReference type="ChEBI" id="CHEBI:57540"/>
    </cofactor>
</comment>
<evidence type="ECO:0000256" key="6">
    <source>
        <dbReference type="ARBA" id="ARBA00023239"/>
    </source>
</evidence>
<accession>A0A154QLW9</accession>
<dbReference type="GO" id="GO:0017000">
    <property type="term" value="P:antibiotic biosynthetic process"/>
    <property type="evidence" value="ECO:0007669"/>
    <property type="project" value="InterPro"/>
</dbReference>
<evidence type="ECO:0000256" key="3">
    <source>
        <dbReference type="ARBA" id="ARBA00022723"/>
    </source>
</evidence>
<dbReference type="InterPro" id="IPR030963">
    <property type="entry name" value="DHQ_synth_fam"/>
</dbReference>
<evidence type="ECO:0000256" key="2">
    <source>
        <dbReference type="ARBA" id="ARBA00001941"/>
    </source>
</evidence>
<evidence type="ECO:0000313" key="10">
    <source>
        <dbReference type="EMBL" id="KZC25263.1"/>
    </source>
</evidence>
<dbReference type="InterPro" id="IPR035872">
    <property type="entry name" value="EEVS-like"/>
</dbReference>
<dbReference type="CDD" id="cd08199">
    <property type="entry name" value="EEVS"/>
    <property type="match status" value="1"/>
</dbReference>
<keyword evidence="3" id="KW-0479">Metal-binding</keyword>
<proteinExistence type="predicted"/>
<dbReference type="Proteomes" id="UP000076131">
    <property type="component" value="Unassembled WGS sequence"/>
</dbReference>
<comment type="cofactor">
    <cofactor evidence="2">
        <name>Co(2+)</name>
        <dbReference type="ChEBI" id="CHEBI:48828"/>
    </cofactor>
</comment>
<gene>
    <name evidence="10" type="ORF">RHOFW104T7_04420</name>
</gene>
<name>A0A154QLW9_9GAMM</name>
<dbReference type="PIRSF" id="PIRSF001455">
    <property type="entry name" value="DHQ_synth"/>
    <property type="match status" value="1"/>
</dbReference>
<evidence type="ECO:0000256" key="4">
    <source>
        <dbReference type="ARBA" id="ARBA00022741"/>
    </source>
</evidence>
<dbReference type="Gene3D" id="1.20.1090.10">
    <property type="entry name" value="Dehydroquinate synthase-like - alpha domain"/>
    <property type="match status" value="1"/>
</dbReference>
<sequence>MSATPGARWQVSATRRIEYDLLNVADVFDPRSDALLSMGRVQDGRRFVVVDACVHAHHGERIRAYFAQHRIDARIITLPGGEGGKTLDAWLEVLRELDDFPIHRRDEPVIAIGGGVLTDVVGYAAASYRRGVPHIKVPTTLMGYVDAAVGIKTGINFNDHKNRLGNFEPPRRVLLDRGLLRSLPPRHLRNGMCEIVKLAVIRDAALFGLLERHGAASLANAFQDEHGGEILDRAIGGMLEELAPNLHEEELARKVDFGHTFSYGLETRYGDDLLHGEAVLLDILVSTAIARRRGLLDAAAAGRIFALVERLQLAPELALLDAELMWQSLLDRVEHRNGLQRVPLPAGLGECVFVNDIARAEIEVSIHTLNQRTTSSHDRIAEC</sequence>
<dbReference type="InterPro" id="IPR030960">
    <property type="entry name" value="DHQS/DOIS_N"/>
</dbReference>
<dbReference type="GO" id="GO:0009073">
    <property type="term" value="P:aromatic amino acid family biosynthetic process"/>
    <property type="evidence" value="ECO:0007669"/>
    <property type="project" value="InterPro"/>
</dbReference>
<dbReference type="InterPro" id="IPR050071">
    <property type="entry name" value="Dehydroquinate_synthase"/>
</dbReference>
<dbReference type="GO" id="GO:0046872">
    <property type="term" value="F:metal ion binding"/>
    <property type="evidence" value="ECO:0007669"/>
    <property type="project" value="UniProtKB-KW"/>
</dbReference>
<feature type="domain" description="3-dehydroquinate synthase N-terminal" evidence="8">
    <location>
        <begin position="76"/>
        <end position="189"/>
    </location>
</feature>
<dbReference type="EMBL" id="LVJS01000006">
    <property type="protein sequence ID" value="KZC25263.1"/>
    <property type="molecule type" value="Genomic_DNA"/>
</dbReference>
<keyword evidence="7" id="KW-0170">Cobalt</keyword>
<dbReference type="Gene3D" id="3.40.50.1970">
    <property type="match status" value="1"/>
</dbReference>
<protein>
    <submittedName>
        <fullName evidence="10">2-epi-5-epi-valiolone synthase</fullName>
    </submittedName>
</protein>
<keyword evidence="4" id="KW-0547">Nucleotide-binding</keyword>
<dbReference type="GO" id="GO:0000166">
    <property type="term" value="F:nucleotide binding"/>
    <property type="evidence" value="ECO:0007669"/>
    <property type="project" value="UniProtKB-KW"/>
</dbReference>
<dbReference type="SUPFAM" id="SSF56796">
    <property type="entry name" value="Dehydroquinate synthase-like"/>
    <property type="match status" value="1"/>
</dbReference>
<evidence type="ECO:0000259" key="9">
    <source>
        <dbReference type="Pfam" id="PF24621"/>
    </source>
</evidence>
<dbReference type="Pfam" id="PF01761">
    <property type="entry name" value="DHQ_synthase"/>
    <property type="match status" value="1"/>
</dbReference>
<keyword evidence="11" id="KW-1185">Reference proteome</keyword>
<evidence type="ECO:0000256" key="1">
    <source>
        <dbReference type="ARBA" id="ARBA00001911"/>
    </source>
</evidence>
<organism evidence="10 11">
    <name type="scientific">Rhodanobacter thiooxydans</name>
    <dbReference type="NCBI Taxonomy" id="416169"/>
    <lineage>
        <taxon>Bacteria</taxon>
        <taxon>Pseudomonadati</taxon>
        <taxon>Pseudomonadota</taxon>
        <taxon>Gammaproteobacteria</taxon>
        <taxon>Lysobacterales</taxon>
        <taxon>Rhodanobacteraceae</taxon>
        <taxon>Rhodanobacter</taxon>
    </lineage>
</organism>
<dbReference type="AlphaFoldDB" id="A0A154QLW9"/>
<comment type="caution">
    <text evidence="10">The sequence shown here is derived from an EMBL/GenBank/DDBJ whole genome shotgun (WGS) entry which is preliminary data.</text>
</comment>
<evidence type="ECO:0000256" key="5">
    <source>
        <dbReference type="ARBA" id="ARBA00023027"/>
    </source>
</evidence>
<keyword evidence="5" id="KW-0520">NAD</keyword>
<dbReference type="Pfam" id="PF24621">
    <property type="entry name" value="DHQS_C"/>
    <property type="match status" value="1"/>
</dbReference>
<dbReference type="STRING" id="416169.RHOFW104T7_04420"/>
<keyword evidence="6" id="KW-0456">Lyase</keyword>
<dbReference type="PANTHER" id="PTHR43622:SF3">
    <property type="entry name" value="2-EPI-5-EPI-VALIOLONE SYNTHASE"/>
    <property type="match status" value="1"/>
</dbReference>
<evidence type="ECO:0000313" key="11">
    <source>
        <dbReference type="Proteomes" id="UP000076131"/>
    </source>
</evidence>
<reference evidence="10 11" key="1">
    <citation type="journal article" date="2016" name="MBio">
        <title>Lateral Gene Transfer in a Heavy Metal-Contaminated-Groundwater Microbial Community.</title>
        <authorList>
            <person name="Hemme C.L."/>
            <person name="Green S.J."/>
            <person name="Rishishwar L."/>
            <person name="Prakash O."/>
            <person name="Pettenato A."/>
            <person name="Chakraborty R."/>
            <person name="Deutschbauer A.M."/>
            <person name="Van Nostrand J.D."/>
            <person name="Wu L."/>
            <person name="He Z."/>
            <person name="Jordan I.K."/>
            <person name="Hazen T.C."/>
            <person name="Arkin A.P."/>
            <person name="Kostka J.E."/>
            <person name="Zhou J."/>
        </authorList>
    </citation>
    <scope>NUCLEOTIDE SEQUENCE [LARGE SCALE GENOMIC DNA]</scope>
    <source>
        <strain evidence="10 11">FW104-T7</strain>
    </source>
</reference>